<protein>
    <submittedName>
        <fullName evidence="3">Acyl-CoA synthetase (AMP-forming)/AMP-acid ligase II</fullName>
    </submittedName>
</protein>
<proteinExistence type="predicted"/>
<sequence length="544" mass="58761">MSNLRAALAEDMRVGAGNVLLMLAEHGADRDTPRVTFDVDVDGIPAWTPFSLATLTERVAARAEWFAGRGVGRRDPVAIYVTSSADVFLNFFALTWLGAIPALMNGNMPTEIAAAYVRKLRGTGVVVDADHAGLREYDLGMPVLGDASETGTGDPAKAPPHFRHDGEDPVAITHSSGTTRMPTAVVHSHHSLFAAIRAVRLTEARPYGQVRELSALPAAHAAGIIVINQALCNGYQILCLSAQGGSLERGTERILDAIERWRPTGVFGFAVTWSELARFDLSTRDLGSVRIWSSTGDCAHETHVRNLIAAGSHVEWTRNGMVQVAGSKFIDMLGSSEMGHSAFFMTHRLGSDRYDRCVGRPYPFAEVALLDVVTGEEVPVGQVGQCGLRAPTVAPGYWNDSAATYRTRLGGYYLTGDLMYRDEDGYYYQVDRATDALDLGDGTWLYTALSEERILTGCPDVRDCTVVAARDDDGGPVADVLLVLHDGADPARDRGEEIRAGLGAAAHVLRRIDVVADDDVVLGPTGKVRKFIMRQRILAGAAER</sequence>
<dbReference type="Pfam" id="PF00501">
    <property type="entry name" value="AMP-binding"/>
    <property type="match status" value="1"/>
</dbReference>
<dbReference type="Gene3D" id="3.30.300.30">
    <property type="match status" value="1"/>
</dbReference>
<dbReference type="SUPFAM" id="SSF56801">
    <property type="entry name" value="Acetyl-CoA synthetase-like"/>
    <property type="match status" value="1"/>
</dbReference>
<keyword evidence="3" id="KW-0436">Ligase</keyword>
<comment type="caution">
    <text evidence="3">The sequence shown here is derived from an EMBL/GenBank/DDBJ whole genome shotgun (WGS) entry which is preliminary data.</text>
</comment>
<feature type="domain" description="AMP-dependent synthetase/ligase" evidence="2">
    <location>
        <begin position="47"/>
        <end position="398"/>
    </location>
</feature>
<dbReference type="PANTHER" id="PTHR24096:SF267">
    <property type="entry name" value="MALONATE--COA LIGASE ACSF3, MITOCHONDRIAL"/>
    <property type="match status" value="1"/>
</dbReference>
<feature type="region of interest" description="Disordered" evidence="1">
    <location>
        <begin position="148"/>
        <end position="168"/>
    </location>
</feature>
<organism evidence="3 4">
    <name type="scientific">Actinophytocola oryzae</name>
    <dbReference type="NCBI Taxonomy" id="502181"/>
    <lineage>
        <taxon>Bacteria</taxon>
        <taxon>Bacillati</taxon>
        <taxon>Actinomycetota</taxon>
        <taxon>Actinomycetes</taxon>
        <taxon>Pseudonocardiales</taxon>
        <taxon>Pseudonocardiaceae</taxon>
    </lineage>
</organism>
<dbReference type="Gene3D" id="3.40.50.12780">
    <property type="entry name" value="N-terminal domain of ligase-like"/>
    <property type="match status" value="1"/>
</dbReference>
<evidence type="ECO:0000313" key="4">
    <source>
        <dbReference type="Proteomes" id="UP000294927"/>
    </source>
</evidence>
<name>A0A4R7VJV1_9PSEU</name>
<dbReference type="GO" id="GO:0016405">
    <property type="term" value="F:CoA-ligase activity"/>
    <property type="evidence" value="ECO:0007669"/>
    <property type="project" value="TreeGrafter"/>
</dbReference>
<dbReference type="AlphaFoldDB" id="A0A4R7VJV1"/>
<dbReference type="RefSeq" id="WP_243866608.1">
    <property type="nucleotide sequence ID" value="NZ_SOCP01000007.1"/>
</dbReference>
<reference evidence="3 4" key="1">
    <citation type="submission" date="2019-03" db="EMBL/GenBank/DDBJ databases">
        <title>Genomic Encyclopedia of Archaeal and Bacterial Type Strains, Phase II (KMG-II): from individual species to whole genera.</title>
        <authorList>
            <person name="Goeker M."/>
        </authorList>
    </citation>
    <scope>NUCLEOTIDE SEQUENCE [LARGE SCALE GENOMIC DNA]</scope>
    <source>
        <strain evidence="3 4">DSM 45499</strain>
    </source>
</reference>
<accession>A0A4R7VJV1</accession>
<dbReference type="Proteomes" id="UP000294927">
    <property type="component" value="Unassembled WGS sequence"/>
</dbReference>
<dbReference type="EMBL" id="SOCP01000007">
    <property type="protein sequence ID" value="TDV49733.1"/>
    <property type="molecule type" value="Genomic_DNA"/>
</dbReference>
<dbReference type="InterPro" id="IPR000873">
    <property type="entry name" value="AMP-dep_synth/lig_dom"/>
</dbReference>
<dbReference type="PANTHER" id="PTHR24096">
    <property type="entry name" value="LONG-CHAIN-FATTY-ACID--COA LIGASE"/>
    <property type="match status" value="1"/>
</dbReference>
<gene>
    <name evidence="3" type="ORF">CLV71_10772</name>
</gene>
<dbReference type="CDD" id="cd04433">
    <property type="entry name" value="AFD_class_I"/>
    <property type="match status" value="1"/>
</dbReference>
<evidence type="ECO:0000313" key="3">
    <source>
        <dbReference type="EMBL" id="TDV49733.1"/>
    </source>
</evidence>
<dbReference type="InterPro" id="IPR042099">
    <property type="entry name" value="ANL_N_sf"/>
</dbReference>
<evidence type="ECO:0000259" key="2">
    <source>
        <dbReference type="Pfam" id="PF00501"/>
    </source>
</evidence>
<keyword evidence="4" id="KW-1185">Reference proteome</keyword>
<dbReference type="InterPro" id="IPR045851">
    <property type="entry name" value="AMP-bd_C_sf"/>
</dbReference>
<evidence type="ECO:0000256" key="1">
    <source>
        <dbReference type="SAM" id="MobiDB-lite"/>
    </source>
</evidence>